<accession>A0AAN7KF06</accession>
<comment type="caution">
    <text evidence="2">The sequence shown here is derived from an EMBL/GenBank/DDBJ whole genome shotgun (WGS) entry which is preliminary data.</text>
</comment>
<evidence type="ECO:0000313" key="2">
    <source>
        <dbReference type="EMBL" id="KAK4762816.1"/>
    </source>
</evidence>
<evidence type="ECO:0000313" key="3">
    <source>
        <dbReference type="Proteomes" id="UP001346149"/>
    </source>
</evidence>
<dbReference type="EMBL" id="JAXQNO010000024">
    <property type="protein sequence ID" value="KAK4762816.1"/>
    <property type="molecule type" value="Genomic_DNA"/>
</dbReference>
<organism evidence="2 3">
    <name type="scientific">Trapa natans</name>
    <name type="common">Water chestnut</name>
    <dbReference type="NCBI Taxonomy" id="22666"/>
    <lineage>
        <taxon>Eukaryota</taxon>
        <taxon>Viridiplantae</taxon>
        <taxon>Streptophyta</taxon>
        <taxon>Embryophyta</taxon>
        <taxon>Tracheophyta</taxon>
        <taxon>Spermatophyta</taxon>
        <taxon>Magnoliopsida</taxon>
        <taxon>eudicotyledons</taxon>
        <taxon>Gunneridae</taxon>
        <taxon>Pentapetalae</taxon>
        <taxon>rosids</taxon>
        <taxon>malvids</taxon>
        <taxon>Myrtales</taxon>
        <taxon>Lythraceae</taxon>
        <taxon>Trapa</taxon>
    </lineage>
</organism>
<dbReference type="Proteomes" id="UP001346149">
    <property type="component" value="Unassembled WGS sequence"/>
</dbReference>
<sequence>MLRPEILRWRVMAQDLRPASETEKLEAEEAGTTKAPAAEKGAEVLAVKSIEGGTDSDLSGGKQGTRKVCNTQALPLARTPGLLL</sequence>
<dbReference type="AlphaFoldDB" id="A0AAN7KF06"/>
<proteinExistence type="predicted"/>
<protein>
    <submittedName>
        <fullName evidence="2">Uncharacterized protein</fullName>
    </submittedName>
</protein>
<keyword evidence="3" id="KW-1185">Reference proteome</keyword>
<name>A0AAN7KF06_TRANT</name>
<feature type="compositionally biased region" description="Basic and acidic residues" evidence="1">
    <location>
        <begin position="18"/>
        <end position="27"/>
    </location>
</feature>
<reference evidence="2 3" key="1">
    <citation type="journal article" date="2023" name="Hortic Res">
        <title>Pangenome of water caltrop reveals structural variations and asymmetric subgenome divergence after allopolyploidization.</title>
        <authorList>
            <person name="Zhang X."/>
            <person name="Chen Y."/>
            <person name="Wang L."/>
            <person name="Yuan Y."/>
            <person name="Fang M."/>
            <person name="Shi L."/>
            <person name="Lu R."/>
            <person name="Comes H.P."/>
            <person name="Ma Y."/>
            <person name="Chen Y."/>
            <person name="Huang G."/>
            <person name="Zhou Y."/>
            <person name="Zheng Z."/>
            <person name="Qiu Y."/>
        </authorList>
    </citation>
    <scope>NUCLEOTIDE SEQUENCE [LARGE SCALE GENOMIC DNA]</scope>
    <source>
        <strain evidence="2">F231</strain>
    </source>
</reference>
<gene>
    <name evidence="2" type="ORF">SAY86_008584</name>
</gene>
<feature type="region of interest" description="Disordered" evidence="1">
    <location>
        <begin position="17"/>
        <end position="40"/>
    </location>
</feature>
<evidence type="ECO:0000256" key="1">
    <source>
        <dbReference type="SAM" id="MobiDB-lite"/>
    </source>
</evidence>